<evidence type="ECO:0000313" key="4">
    <source>
        <dbReference type="Proteomes" id="UP000279384"/>
    </source>
</evidence>
<dbReference type="Pfam" id="PF17803">
    <property type="entry name" value="Cadherin_4"/>
    <property type="match status" value="2"/>
</dbReference>
<name>A0A495B9W8_VOGIN</name>
<feature type="domain" description="RapA2 cadherin-like" evidence="1">
    <location>
        <begin position="267"/>
        <end position="348"/>
    </location>
</feature>
<dbReference type="InterPro" id="IPR041690">
    <property type="entry name" value="Cadherin_5"/>
</dbReference>
<reference evidence="3 4" key="1">
    <citation type="submission" date="2018-10" db="EMBL/GenBank/DDBJ databases">
        <title>Genomic Encyclopedia of Type Strains, Phase IV (KMG-IV): sequencing the most valuable type-strain genomes for metagenomic binning, comparative biology and taxonomic classification.</title>
        <authorList>
            <person name="Goeker M."/>
        </authorList>
    </citation>
    <scope>NUCLEOTIDE SEQUENCE [LARGE SCALE GENOMIC DNA]</scope>
    <source>
        <strain evidence="3 4">DSM 3303</strain>
    </source>
</reference>
<dbReference type="Proteomes" id="UP000279384">
    <property type="component" value="Unassembled WGS sequence"/>
</dbReference>
<gene>
    <name evidence="3" type="ORF">C8E02_2058</name>
</gene>
<feature type="domain" description="Cadherin-like" evidence="2">
    <location>
        <begin position="539"/>
        <end position="588"/>
    </location>
</feature>
<dbReference type="EMBL" id="RBID01000015">
    <property type="protein sequence ID" value="RKQ57761.1"/>
    <property type="molecule type" value="Genomic_DNA"/>
</dbReference>
<dbReference type="InterPro" id="IPR047777">
    <property type="entry name" value="LapA-like_RM"/>
</dbReference>
<evidence type="ECO:0000259" key="2">
    <source>
        <dbReference type="Pfam" id="PF17892"/>
    </source>
</evidence>
<feature type="domain" description="RapA2 cadherin-like" evidence="1">
    <location>
        <begin position="171"/>
        <end position="243"/>
    </location>
</feature>
<feature type="non-terminal residue" evidence="3">
    <location>
        <position position="589"/>
    </location>
</feature>
<comment type="caution">
    <text evidence="3">The sequence shown here is derived from an EMBL/GenBank/DDBJ whole genome shotgun (WGS) entry which is preliminary data.</text>
</comment>
<dbReference type="NCBIfam" id="NF012211">
    <property type="entry name" value="tand_rpt_95"/>
    <property type="match status" value="2"/>
</dbReference>
<sequence>MSVAHNQGKIVAISGKIIAVAVDGSQRVLKVGDTVAVGERLIVPADGVIELRADNGNIVKIAEARDLTITDDVFGPATADVTDAALATLPSEAQQVLAALQDGQDPLQNLEATAAGLAAGGGEDGGSSYTILGRVSEDITDASLAAGTASNASIETIAATTGSLDASQTFNQPSVLVADSNFIDEDGMATGNLLENDSDTDDALSVVGITVNDRTFPVDTEEGAFIELESGVLQVGANGDYIFSPANNWNGTVPVITYTTNTGSSSTLTITVNPVDDPSVLKADSNTVEEDTPAKGNVLENDSDIDSELSVVSITVDGRSYTVDAQDGAFVELESGMLEVSANGDYIFTPASNWHGTVPTVAYTTNTGSSSTLSISVTPVTDGFSDGNETVSVAEDTTLEGSVLGGTSSVDGDVRVTGFSIGANNYAAGASASIDGVGSLQLNADGSYVFTPAANYHGAVPLVSYTVSDGVSSDSSTLSISVTPVTDGFTDGNETVSVAEDTTLAGSVLGGTSSVDGDVRVTGFSIGANNYAAGASASIDGVGSLQLNADGSYVFTPAANYHGAVPLVSYTVSDGVSSDSSTLSISVTP</sequence>
<dbReference type="RefSeq" id="WP_120810668.1">
    <property type="nucleotide sequence ID" value="NZ_RBID01000015.1"/>
</dbReference>
<dbReference type="Gene3D" id="2.60.40.1200">
    <property type="match status" value="4"/>
</dbReference>
<dbReference type="InterPro" id="IPR040853">
    <property type="entry name" value="RapA2_cadherin-like"/>
</dbReference>
<evidence type="ECO:0000259" key="1">
    <source>
        <dbReference type="Pfam" id="PF17803"/>
    </source>
</evidence>
<dbReference type="AlphaFoldDB" id="A0A495B9W8"/>
<evidence type="ECO:0000313" key="3">
    <source>
        <dbReference type="EMBL" id="RKQ57761.1"/>
    </source>
</evidence>
<dbReference type="Pfam" id="PF17892">
    <property type="entry name" value="Cadherin_5"/>
    <property type="match status" value="2"/>
</dbReference>
<protein>
    <submittedName>
        <fullName evidence="3">Uncharacterized protein</fullName>
    </submittedName>
</protein>
<feature type="domain" description="Cadherin-like" evidence="2">
    <location>
        <begin position="434"/>
        <end position="483"/>
    </location>
</feature>
<proteinExistence type="predicted"/>
<organism evidence="3 4">
    <name type="scientific">Vogesella indigofera</name>
    <name type="common">Pseudomonas indigofera</name>
    <dbReference type="NCBI Taxonomy" id="45465"/>
    <lineage>
        <taxon>Bacteria</taxon>
        <taxon>Pseudomonadati</taxon>
        <taxon>Pseudomonadota</taxon>
        <taxon>Betaproteobacteria</taxon>
        <taxon>Neisseriales</taxon>
        <taxon>Chromobacteriaceae</taxon>
        <taxon>Vogesella</taxon>
    </lineage>
</organism>
<accession>A0A495B9W8</accession>
<dbReference type="NCBIfam" id="NF033682">
    <property type="entry name" value="retention_LapA"/>
    <property type="match status" value="1"/>
</dbReference>